<dbReference type="Gene3D" id="3.90.470.20">
    <property type="entry name" value="4'-phosphopantetheinyl transferase domain"/>
    <property type="match status" value="1"/>
</dbReference>
<proteinExistence type="inferred from homology"/>
<dbReference type="Pfam" id="PF01648">
    <property type="entry name" value="ACPS"/>
    <property type="match status" value="1"/>
</dbReference>
<reference evidence="4 5" key="1">
    <citation type="submission" date="2019-08" db="EMBL/GenBank/DDBJ databases">
        <authorList>
            <person name="Peeters C."/>
        </authorList>
    </citation>
    <scope>NUCLEOTIDE SEQUENCE [LARGE SCALE GENOMIC DNA]</scope>
    <source>
        <strain evidence="4 5">LMG 31013</strain>
    </source>
</reference>
<dbReference type="PANTHER" id="PTHR12215:SF10">
    <property type="entry name" value="L-AMINOADIPATE-SEMIALDEHYDE DEHYDROGENASE-PHOSPHOPANTETHEINYL TRANSFERASE"/>
    <property type="match status" value="1"/>
</dbReference>
<comment type="similarity">
    <text evidence="1">Belongs to the P-Pant transferase superfamily. Gsp/Sfp/HetI/AcpT family.</text>
</comment>
<dbReference type="InterPro" id="IPR008278">
    <property type="entry name" value="4-PPantetheinyl_Trfase_dom"/>
</dbReference>
<dbReference type="GO" id="GO:0019878">
    <property type="term" value="P:lysine biosynthetic process via aminoadipic acid"/>
    <property type="evidence" value="ECO:0007669"/>
    <property type="project" value="TreeGrafter"/>
</dbReference>
<dbReference type="InterPro" id="IPR037143">
    <property type="entry name" value="4-PPantetheinyl_Trfase_dom_sf"/>
</dbReference>
<feature type="domain" description="4'-phosphopantetheinyl transferase" evidence="3">
    <location>
        <begin position="73"/>
        <end position="145"/>
    </location>
</feature>
<dbReference type="AlphaFoldDB" id="A0A5E4UXY7"/>
<evidence type="ECO:0000256" key="1">
    <source>
        <dbReference type="ARBA" id="ARBA00010990"/>
    </source>
</evidence>
<evidence type="ECO:0000313" key="5">
    <source>
        <dbReference type="Proteomes" id="UP000334380"/>
    </source>
</evidence>
<evidence type="ECO:0000259" key="3">
    <source>
        <dbReference type="Pfam" id="PF01648"/>
    </source>
</evidence>
<dbReference type="EC" id="2.7.8.-" evidence="4"/>
<protein>
    <submittedName>
        <fullName evidence="4">4'-phosphopantetheinyl transferase sfp</fullName>
        <ecNumber evidence="4">2.7.8.-</ecNumber>
    </submittedName>
</protein>
<dbReference type="Proteomes" id="UP000334380">
    <property type="component" value="Unassembled WGS sequence"/>
</dbReference>
<gene>
    <name evidence="4" type="primary">sfp</name>
    <name evidence="4" type="ORF">PTE31013_02259</name>
</gene>
<name>A0A5E4UXY7_9BURK</name>
<evidence type="ECO:0000256" key="2">
    <source>
        <dbReference type="ARBA" id="ARBA00022679"/>
    </source>
</evidence>
<dbReference type="GO" id="GO:0005829">
    <property type="term" value="C:cytosol"/>
    <property type="evidence" value="ECO:0007669"/>
    <property type="project" value="TreeGrafter"/>
</dbReference>
<dbReference type="GO" id="GO:0000287">
    <property type="term" value="F:magnesium ion binding"/>
    <property type="evidence" value="ECO:0007669"/>
    <property type="project" value="InterPro"/>
</dbReference>
<dbReference type="EMBL" id="CABPRU010000004">
    <property type="protein sequence ID" value="VVE03390.1"/>
    <property type="molecule type" value="Genomic_DNA"/>
</dbReference>
<accession>A0A5E4UXY7</accession>
<dbReference type="SUPFAM" id="SSF56214">
    <property type="entry name" value="4'-phosphopantetheinyl transferase"/>
    <property type="match status" value="2"/>
</dbReference>
<keyword evidence="5" id="KW-1185">Reference proteome</keyword>
<keyword evidence="2 4" id="KW-0808">Transferase</keyword>
<evidence type="ECO:0000313" key="4">
    <source>
        <dbReference type="EMBL" id="VVE03390.1"/>
    </source>
</evidence>
<dbReference type="GO" id="GO:0008897">
    <property type="term" value="F:holo-[acyl-carrier-protein] synthase activity"/>
    <property type="evidence" value="ECO:0007669"/>
    <property type="project" value="InterPro"/>
</dbReference>
<organism evidence="4 5">
    <name type="scientific">Pandoraea terrigena</name>
    <dbReference type="NCBI Taxonomy" id="2508292"/>
    <lineage>
        <taxon>Bacteria</taxon>
        <taxon>Pseudomonadati</taxon>
        <taxon>Pseudomonadota</taxon>
        <taxon>Betaproteobacteria</taxon>
        <taxon>Burkholderiales</taxon>
        <taxon>Burkholderiaceae</taxon>
        <taxon>Pandoraea</taxon>
    </lineage>
</organism>
<dbReference type="InterPro" id="IPR050559">
    <property type="entry name" value="P-Pant_transferase_sf"/>
</dbReference>
<sequence length="214" mass="23107">MASLAREDDRARFASVRAALRERLAAELGTAPEEVVFEADAYGRPRLADGGTLDFNVSHAGRWGLLAYSRDVRVGIDIERLDAVAEPSELWDLCLHVDERRALLRWLPGTNRQDIGRQALFHRLWCLKEAAFKSLGTGLQGSLPALCLDVAAVARVVHDAGQAFDPARVPKVPSAAVAWRTGDTGLAQALGGLELRVLPAPPGYGAALAWLPRG</sequence>
<dbReference type="PANTHER" id="PTHR12215">
    <property type="entry name" value="PHOSPHOPANTETHEINE TRANSFERASE"/>
    <property type="match status" value="1"/>
</dbReference>